<dbReference type="Pfam" id="PF08668">
    <property type="entry name" value="HDOD"/>
    <property type="match status" value="1"/>
</dbReference>
<evidence type="ECO:0000259" key="1">
    <source>
        <dbReference type="PROSITE" id="PS51833"/>
    </source>
</evidence>
<feature type="domain" description="HDOD" evidence="1">
    <location>
        <begin position="16"/>
        <end position="212"/>
    </location>
</feature>
<dbReference type="Proteomes" id="UP000179243">
    <property type="component" value="Unassembled WGS sequence"/>
</dbReference>
<gene>
    <name evidence="2" type="ORF">A2519_11460</name>
</gene>
<evidence type="ECO:0000313" key="3">
    <source>
        <dbReference type="Proteomes" id="UP000179243"/>
    </source>
</evidence>
<dbReference type="PANTHER" id="PTHR33525">
    <property type="match status" value="1"/>
</dbReference>
<evidence type="ECO:0000313" key="2">
    <source>
        <dbReference type="EMBL" id="OGK05157.1"/>
    </source>
</evidence>
<accession>A0A1F7FF76</accession>
<dbReference type="InterPro" id="IPR003607">
    <property type="entry name" value="HD/PDEase_dom"/>
</dbReference>
<protein>
    <recommendedName>
        <fullName evidence="1">HDOD domain-containing protein</fullName>
    </recommendedName>
</protein>
<dbReference type="EMBL" id="MFYX01000060">
    <property type="protein sequence ID" value="OGK05157.1"/>
    <property type="molecule type" value="Genomic_DNA"/>
</dbReference>
<dbReference type="AlphaFoldDB" id="A0A1F7FF76"/>
<dbReference type="InterPro" id="IPR052340">
    <property type="entry name" value="RNase_Y/CdgJ"/>
</dbReference>
<dbReference type="PANTHER" id="PTHR33525:SF3">
    <property type="entry name" value="RIBONUCLEASE Y"/>
    <property type="match status" value="1"/>
</dbReference>
<proteinExistence type="predicted"/>
<dbReference type="Gene3D" id="1.10.3210.10">
    <property type="entry name" value="Hypothetical protein af1432"/>
    <property type="match status" value="1"/>
</dbReference>
<organism evidence="2 3">
    <name type="scientific">Candidatus Raymondbacteria bacterium RIFOXYD12_FULL_49_13</name>
    <dbReference type="NCBI Taxonomy" id="1817890"/>
    <lineage>
        <taxon>Bacteria</taxon>
        <taxon>Raymondiibacteriota</taxon>
    </lineage>
</organism>
<comment type="caution">
    <text evidence="2">The sequence shown here is derived from an EMBL/GenBank/DDBJ whole genome shotgun (WGS) entry which is preliminary data.</text>
</comment>
<dbReference type="InterPro" id="IPR013976">
    <property type="entry name" value="HDOD"/>
</dbReference>
<dbReference type="CDD" id="cd00077">
    <property type="entry name" value="HDc"/>
    <property type="match status" value="1"/>
</dbReference>
<sequence>MNNATIVERLSEIERLPTLPVVIRELQALIVNPRSNMSQIAKVISRDQAIASRVIRLVNSAFYGLRTPVASIQQAIVILGLNTVKNITLGVSVVNSFGSSVAASIFDREQFWIHGFATALASKYLARGLKYPEPEDFFLTGLLHDIGILVLDQFFHDEFVQVLQCTVRQKALFHHIEKECLATDHCEIGSLLAEKWGLPKFVIDAIRYHHTPGMGMAQCPESRDKIALAHVAEAEMRQRGIGSVVPGWINGPETHIREKTAIAVSDIDAISNKVGEEVQALMKEWGI</sequence>
<dbReference type="SUPFAM" id="SSF109604">
    <property type="entry name" value="HD-domain/PDEase-like"/>
    <property type="match status" value="1"/>
</dbReference>
<dbReference type="PROSITE" id="PS51833">
    <property type="entry name" value="HDOD"/>
    <property type="match status" value="1"/>
</dbReference>
<reference evidence="2 3" key="1">
    <citation type="journal article" date="2016" name="Nat. Commun.">
        <title>Thousands of microbial genomes shed light on interconnected biogeochemical processes in an aquifer system.</title>
        <authorList>
            <person name="Anantharaman K."/>
            <person name="Brown C.T."/>
            <person name="Hug L.A."/>
            <person name="Sharon I."/>
            <person name="Castelle C.J."/>
            <person name="Probst A.J."/>
            <person name="Thomas B.C."/>
            <person name="Singh A."/>
            <person name="Wilkins M.J."/>
            <person name="Karaoz U."/>
            <person name="Brodie E.L."/>
            <person name="Williams K.H."/>
            <person name="Hubbard S.S."/>
            <person name="Banfield J.F."/>
        </authorList>
    </citation>
    <scope>NUCLEOTIDE SEQUENCE [LARGE SCALE GENOMIC DNA]</scope>
</reference>
<name>A0A1F7FF76_UNCRA</name>